<protein>
    <submittedName>
        <fullName evidence="1">Uncharacterized protein</fullName>
    </submittedName>
</protein>
<name>A0AAW2IQU1_SESRA</name>
<evidence type="ECO:0000313" key="1">
    <source>
        <dbReference type="EMBL" id="KAL0284524.1"/>
    </source>
</evidence>
<reference evidence="1" key="1">
    <citation type="submission" date="2020-06" db="EMBL/GenBank/DDBJ databases">
        <authorList>
            <person name="Li T."/>
            <person name="Hu X."/>
            <person name="Zhang T."/>
            <person name="Song X."/>
            <person name="Zhang H."/>
            <person name="Dai N."/>
            <person name="Sheng W."/>
            <person name="Hou X."/>
            <person name="Wei L."/>
        </authorList>
    </citation>
    <scope>NUCLEOTIDE SEQUENCE</scope>
    <source>
        <strain evidence="1">G02</strain>
        <tissue evidence="1">Leaf</tissue>
    </source>
</reference>
<comment type="caution">
    <text evidence="1">The sequence shown here is derived from an EMBL/GenBank/DDBJ whole genome shotgun (WGS) entry which is preliminary data.</text>
</comment>
<accession>A0AAW2IQU1</accession>
<sequence>MPSEPWLVGGDFNVVIDASEVCGQSGDIRLAADEFRDCLRVTGLTTLPLQGEWFTWHNCSSDSRSLWKRLDRLLANDWWFDRWPSASYLSLNARTSDHSPIVLRGDAVRQSVGMFRFDNNLAHSVEFIPSVRRIWQHTIMGTAMFSVTKKLKALKPVFRAQRQQKGDLSKNVKLSASFLDMA</sequence>
<gene>
    <name evidence="1" type="ORF">Sradi_7194800</name>
</gene>
<dbReference type="InterPro" id="IPR036691">
    <property type="entry name" value="Endo/exonu/phosph_ase_sf"/>
</dbReference>
<reference evidence="1" key="2">
    <citation type="journal article" date="2024" name="Plant">
        <title>Genomic evolution and insights into agronomic trait innovations of Sesamum species.</title>
        <authorList>
            <person name="Miao H."/>
            <person name="Wang L."/>
            <person name="Qu L."/>
            <person name="Liu H."/>
            <person name="Sun Y."/>
            <person name="Le M."/>
            <person name="Wang Q."/>
            <person name="Wei S."/>
            <person name="Zheng Y."/>
            <person name="Lin W."/>
            <person name="Duan Y."/>
            <person name="Cao H."/>
            <person name="Xiong S."/>
            <person name="Wang X."/>
            <person name="Wei L."/>
            <person name="Li C."/>
            <person name="Ma Q."/>
            <person name="Ju M."/>
            <person name="Zhao R."/>
            <person name="Li G."/>
            <person name="Mu C."/>
            <person name="Tian Q."/>
            <person name="Mei H."/>
            <person name="Zhang T."/>
            <person name="Gao T."/>
            <person name="Zhang H."/>
        </authorList>
    </citation>
    <scope>NUCLEOTIDE SEQUENCE</scope>
    <source>
        <strain evidence="1">G02</strain>
    </source>
</reference>
<dbReference type="EMBL" id="JACGWJ010001132">
    <property type="protein sequence ID" value="KAL0284524.1"/>
    <property type="molecule type" value="Genomic_DNA"/>
</dbReference>
<proteinExistence type="predicted"/>
<dbReference type="PANTHER" id="PTHR33710:SF71">
    <property type="entry name" value="ENDONUCLEASE_EXONUCLEASE_PHOSPHATASE DOMAIN-CONTAINING PROTEIN"/>
    <property type="match status" value="1"/>
</dbReference>
<dbReference type="AlphaFoldDB" id="A0AAW2IQU1"/>
<dbReference type="SUPFAM" id="SSF56219">
    <property type="entry name" value="DNase I-like"/>
    <property type="match status" value="1"/>
</dbReference>
<organism evidence="1">
    <name type="scientific">Sesamum radiatum</name>
    <name type="common">Black benniseed</name>
    <dbReference type="NCBI Taxonomy" id="300843"/>
    <lineage>
        <taxon>Eukaryota</taxon>
        <taxon>Viridiplantae</taxon>
        <taxon>Streptophyta</taxon>
        <taxon>Embryophyta</taxon>
        <taxon>Tracheophyta</taxon>
        <taxon>Spermatophyta</taxon>
        <taxon>Magnoliopsida</taxon>
        <taxon>eudicotyledons</taxon>
        <taxon>Gunneridae</taxon>
        <taxon>Pentapetalae</taxon>
        <taxon>asterids</taxon>
        <taxon>lamiids</taxon>
        <taxon>Lamiales</taxon>
        <taxon>Pedaliaceae</taxon>
        <taxon>Sesamum</taxon>
    </lineage>
</organism>
<dbReference type="Gene3D" id="3.60.10.10">
    <property type="entry name" value="Endonuclease/exonuclease/phosphatase"/>
    <property type="match status" value="1"/>
</dbReference>
<dbReference type="PANTHER" id="PTHR33710">
    <property type="entry name" value="BNAC02G09200D PROTEIN"/>
    <property type="match status" value="1"/>
</dbReference>